<dbReference type="PANTHER" id="PTHR11787:SF4">
    <property type="entry name" value="CHM, RAB ESCORT PROTEIN 1"/>
    <property type="match status" value="1"/>
</dbReference>
<dbReference type="Proteomes" id="UP001255856">
    <property type="component" value="Unassembled WGS sequence"/>
</dbReference>
<dbReference type="EMBL" id="JASFZW010000006">
    <property type="protein sequence ID" value="KAK2077815.1"/>
    <property type="molecule type" value="Genomic_DNA"/>
</dbReference>
<dbReference type="Pfam" id="PF00996">
    <property type="entry name" value="GDI"/>
    <property type="match status" value="1"/>
</dbReference>
<dbReference type="PRINTS" id="PR00891">
    <property type="entry name" value="RABGDIREP"/>
</dbReference>
<comment type="caution">
    <text evidence="2">The sequence shown here is derived from an EMBL/GenBank/DDBJ whole genome shotgun (WGS) entry which is preliminary data.</text>
</comment>
<dbReference type="GO" id="GO:0016192">
    <property type="term" value="P:vesicle-mediated transport"/>
    <property type="evidence" value="ECO:0007669"/>
    <property type="project" value="TreeGrafter"/>
</dbReference>
<dbReference type="PANTHER" id="PTHR11787">
    <property type="entry name" value="RAB GDP-DISSOCIATION INHIBITOR"/>
    <property type="match status" value="1"/>
</dbReference>
<sequence length="479" mass="50543">MELASEYDVVVLGTGLIESILAAAKQLLESGRASSETSAALLAEQQSYALDLAPRILFGAGPMVDALLASGGHHCTEFKLLQSWHMVLPGIEGSSSSPSTAAPYDLVPVPISKAGIFANKRLSLADKRVLMRFLKHVMAQEENDRESKEGPPAQGPSLAAALDAQGVRRPLLRQVLTHGVLLAEAAEDVSLASARRSLELLEASTGRYGPDAGPYLSPLYGSAELAQAFSRSAAVNGAVQILRCNAAVEPQGVRVAWGEGAEAVSHVAAARQVIVPRAGRDRVRRCIVVLRGVPDRLHQALFVLPEEGAEEIGVTWALLLGPSVRVCPADRCLLHVWRRGSEDDGGAEQALQPAIDRIVSALQTSIDAQAGEDAVEGETMKATIESTIFLKENNVEEYTVPESANCIVCPGPGAGVLADEALDVARDLYLRHLDADKKGFPFDPKPAPADAEEAASDDETIGALEAALGRTVVAAGLDT</sequence>
<organism evidence="2 3">
    <name type="scientific">Prototheca wickerhamii</name>
    <dbReference type="NCBI Taxonomy" id="3111"/>
    <lineage>
        <taxon>Eukaryota</taxon>
        <taxon>Viridiplantae</taxon>
        <taxon>Chlorophyta</taxon>
        <taxon>core chlorophytes</taxon>
        <taxon>Trebouxiophyceae</taxon>
        <taxon>Chlorellales</taxon>
        <taxon>Chlorellaceae</taxon>
        <taxon>Prototheca</taxon>
    </lineage>
</organism>
<dbReference type="GO" id="GO:0005092">
    <property type="term" value="F:GDP-dissociation inhibitor activity"/>
    <property type="evidence" value="ECO:0007669"/>
    <property type="project" value="InterPro"/>
</dbReference>
<comment type="similarity">
    <text evidence="1">Belongs to the Rab GDI family.</text>
</comment>
<gene>
    <name evidence="2" type="ORF">QBZ16_004663</name>
</gene>
<dbReference type="Gene3D" id="3.30.519.10">
    <property type="entry name" value="Guanine Nucleotide Dissociation Inhibitor, domain 2"/>
    <property type="match status" value="1"/>
</dbReference>
<dbReference type="Gene3D" id="3.50.50.60">
    <property type="entry name" value="FAD/NAD(P)-binding domain"/>
    <property type="match status" value="1"/>
</dbReference>
<accession>A0AAD9IIK1</accession>
<evidence type="ECO:0000313" key="2">
    <source>
        <dbReference type="EMBL" id="KAK2077815.1"/>
    </source>
</evidence>
<evidence type="ECO:0000313" key="3">
    <source>
        <dbReference type="Proteomes" id="UP001255856"/>
    </source>
</evidence>
<keyword evidence="3" id="KW-1185">Reference proteome</keyword>
<dbReference type="GO" id="GO:0005634">
    <property type="term" value="C:nucleus"/>
    <property type="evidence" value="ECO:0007669"/>
    <property type="project" value="TreeGrafter"/>
</dbReference>
<protein>
    <submittedName>
        <fullName evidence="2">Uncharacterized protein</fullName>
    </submittedName>
</protein>
<dbReference type="SUPFAM" id="SSF51905">
    <property type="entry name" value="FAD/NAD(P)-binding domain"/>
    <property type="match status" value="1"/>
</dbReference>
<dbReference type="GO" id="GO:0007264">
    <property type="term" value="P:small GTPase-mediated signal transduction"/>
    <property type="evidence" value="ECO:0007669"/>
    <property type="project" value="InterPro"/>
</dbReference>
<reference evidence="2" key="1">
    <citation type="submission" date="2021-01" db="EMBL/GenBank/DDBJ databases">
        <authorList>
            <person name="Eckstrom K.M.E."/>
        </authorList>
    </citation>
    <scope>NUCLEOTIDE SEQUENCE</scope>
    <source>
        <strain evidence="2">UVCC 0001</strain>
    </source>
</reference>
<dbReference type="AlphaFoldDB" id="A0AAD9IIK1"/>
<evidence type="ECO:0000256" key="1">
    <source>
        <dbReference type="ARBA" id="ARBA00005593"/>
    </source>
</evidence>
<dbReference type="InterPro" id="IPR018203">
    <property type="entry name" value="GDP_dissociation_inhibitor"/>
</dbReference>
<proteinExistence type="inferred from homology"/>
<dbReference type="GO" id="GO:0005829">
    <property type="term" value="C:cytosol"/>
    <property type="evidence" value="ECO:0007669"/>
    <property type="project" value="TreeGrafter"/>
</dbReference>
<dbReference type="InterPro" id="IPR036188">
    <property type="entry name" value="FAD/NAD-bd_sf"/>
</dbReference>
<dbReference type="GO" id="GO:0005968">
    <property type="term" value="C:Rab-protein geranylgeranyltransferase complex"/>
    <property type="evidence" value="ECO:0007669"/>
    <property type="project" value="TreeGrafter"/>
</dbReference>
<name>A0AAD9IIK1_PROWI</name>